<dbReference type="Proteomes" id="UP000500826">
    <property type="component" value="Chromosome"/>
</dbReference>
<name>A0ABX6P2U7_9BURK</name>
<protein>
    <submittedName>
        <fullName evidence="1">Uncharacterized protein</fullName>
    </submittedName>
</protein>
<accession>A0ABX6P2U7</accession>
<organism evidence="1 2">
    <name type="scientific">Ramlibacter terrae</name>
    <dbReference type="NCBI Taxonomy" id="2732511"/>
    <lineage>
        <taxon>Bacteria</taxon>
        <taxon>Pseudomonadati</taxon>
        <taxon>Pseudomonadota</taxon>
        <taxon>Betaproteobacteria</taxon>
        <taxon>Burkholderiales</taxon>
        <taxon>Comamonadaceae</taxon>
        <taxon>Ramlibacter</taxon>
    </lineage>
</organism>
<keyword evidence="2" id="KW-1185">Reference proteome</keyword>
<proteinExistence type="predicted"/>
<evidence type="ECO:0000313" key="1">
    <source>
        <dbReference type="EMBL" id="QJW84387.1"/>
    </source>
</evidence>
<gene>
    <name evidence="1" type="ORF">HK414_13150</name>
</gene>
<dbReference type="EMBL" id="CP053418">
    <property type="protein sequence ID" value="QJW84387.1"/>
    <property type="molecule type" value="Genomic_DNA"/>
</dbReference>
<sequence>MAQRVFIKVVGFTDEERHALNTVFRLSEQCRTMYQLWTPDAPEPPGMSLLDGLSYEGRLEAEMPLNGDLKILWVGPGAPPQVWRSMDRPISWPEVIEAMDSLFVGEPLDFDIDIGAPTTGMSLKQALIVCADRDERLYLRARLSLAHLTQADEAESGTRRWNWRAPSSTTWRWSASGCPTWTAGRCCENCVTASGRSRTWPSRRPGVRCRSMCAPGWAARKRCWMRRRIRRG</sequence>
<reference evidence="1 2" key="1">
    <citation type="submission" date="2020-05" db="EMBL/GenBank/DDBJ databases">
        <title>Ramlibacter rhizophilus sp. nov., isolated from rhizosphere soil of national flower Mugunghwa from South Korea.</title>
        <authorList>
            <person name="Zheng-Fei Y."/>
            <person name="Huan T."/>
        </authorList>
    </citation>
    <scope>NUCLEOTIDE SEQUENCE [LARGE SCALE GENOMIC DNA]</scope>
    <source>
        <strain evidence="1 2">H242</strain>
    </source>
</reference>
<evidence type="ECO:0000313" key="2">
    <source>
        <dbReference type="Proteomes" id="UP000500826"/>
    </source>
</evidence>